<name>A0A1I1HV43_9GAMM</name>
<dbReference type="RefSeq" id="WP_090130962.1">
    <property type="nucleotide sequence ID" value="NZ_FOLY01000002.1"/>
</dbReference>
<dbReference type="Proteomes" id="UP000199046">
    <property type="component" value="Unassembled WGS sequence"/>
</dbReference>
<keyword evidence="2" id="KW-0472">Membrane</keyword>
<evidence type="ECO:0000256" key="2">
    <source>
        <dbReference type="SAM" id="Phobius"/>
    </source>
</evidence>
<evidence type="ECO:0000313" key="4">
    <source>
        <dbReference type="Proteomes" id="UP000199046"/>
    </source>
</evidence>
<organism evidence="3 4">
    <name type="scientific">Kushneria avicenniae</name>
    <dbReference type="NCBI Taxonomy" id="402385"/>
    <lineage>
        <taxon>Bacteria</taxon>
        <taxon>Pseudomonadati</taxon>
        <taxon>Pseudomonadota</taxon>
        <taxon>Gammaproteobacteria</taxon>
        <taxon>Oceanospirillales</taxon>
        <taxon>Halomonadaceae</taxon>
        <taxon>Kushneria</taxon>
    </lineage>
</organism>
<accession>A0A1I1HV43</accession>
<dbReference type="OrthoDB" id="6183064at2"/>
<dbReference type="AlphaFoldDB" id="A0A1I1HV43"/>
<reference evidence="4" key="1">
    <citation type="submission" date="2016-10" db="EMBL/GenBank/DDBJ databases">
        <authorList>
            <person name="Varghese N."/>
            <person name="Submissions S."/>
        </authorList>
    </citation>
    <scope>NUCLEOTIDE SEQUENCE [LARGE SCALE GENOMIC DNA]</scope>
    <source>
        <strain evidence="4">DSM 23439</strain>
    </source>
</reference>
<keyword evidence="4" id="KW-1185">Reference proteome</keyword>
<gene>
    <name evidence="3" type="ORF">SAMN05421848_0748</name>
</gene>
<evidence type="ECO:0000256" key="1">
    <source>
        <dbReference type="SAM" id="MobiDB-lite"/>
    </source>
</evidence>
<keyword evidence="2" id="KW-1133">Transmembrane helix</keyword>
<keyword evidence="2" id="KW-0812">Transmembrane</keyword>
<feature type="compositionally biased region" description="Basic and acidic residues" evidence="1">
    <location>
        <begin position="98"/>
        <end position="109"/>
    </location>
</feature>
<sequence>MADQGYNAAWRMAEEMKARARAAQPSRQPGVLKMLGAWMIFGILLMLGSVLALFFIVLGWAMMPLVRHRMKKQATRHGQTWQGQTAGSGSHATLEGEYEIRREPHAHQR</sequence>
<feature type="compositionally biased region" description="Polar residues" evidence="1">
    <location>
        <begin position="76"/>
        <end position="91"/>
    </location>
</feature>
<dbReference type="STRING" id="402385.SAMN05421848_0748"/>
<evidence type="ECO:0000313" key="3">
    <source>
        <dbReference type="EMBL" id="SFC24850.1"/>
    </source>
</evidence>
<feature type="transmembrane region" description="Helical" evidence="2">
    <location>
        <begin position="35"/>
        <end position="62"/>
    </location>
</feature>
<dbReference type="EMBL" id="FOLY01000002">
    <property type="protein sequence ID" value="SFC24850.1"/>
    <property type="molecule type" value="Genomic_DNA"/>
</dbReference>
<protein>
    <submittedName>
        <fullName evidence="3">Uncharacterized protein</fullName>
    </submittedName>
</protein>
<proteinExistence type="predicted"/>
<feature type="region of interest" description="Disordered" evidence="1">
    <location>
        <begin position="74"/>
        <end position="109"/>
    </location>
</feature>